<dbReference type="AlphaFoldDB" id="A0A8H6S4E6"/>
<organism evidence="2 3">
    <name type="scientific">Mycena indigotica</name>
    <dbReference type="NCBI Taxonomy" id="2126181"/>
    <lineage>
        <taxon>Eukaryota</taxon>
        <taxon>Fungi</taxon>
        <taxon>Dikarya</taxon>
        <taxon>Basidiomycota</taxon>
        <taxon>Agaricomycotina</taxon>
        <taxon>Agaricomycetes</taxon>
        <taxon>Agaricomycetidae</taxon>
        <taxon>Agaricales</taxon>
        <taxon>Marasmiineae</taxon>
        <taxon>Mycenaceae</taxon>
        <taxon>Mycena</taxon>
    </lineage>
</organism>
<proteinExistence type="predicted"/>
<sequence length="221" mass="24321">MPVVALPKRYASLSSNFKSGEPPYSTAEENTVSQTIESDAMFGAQFLSKENEKYVAYETNVAAGDDHPPLYILIWRNKLAEGNGVWNFQLSNLSRIGHATAVGDSIVKDSLHSLQELNVLGFSESENSDTPDMEMWVYSSTYSSPSGQFSDQFASYAAAGSTIQGKYPGGQDTWNFKFPPWLIPVDLPVMHLEENAPGYDHAATESQSVLQTPERPGRART</sequence>
<evidence type="ECO:0000256" key="1">
    <source>
        <dbReference type="SAM" id="MobiDB-lite"/>
    </source>
</evidence>
<comment type="caution">
    <text evidence="2">The sequence shown here is derived from an EMBL/GenBank/DDBJ whole genome shotgun (WGS) entry which is preliminary data.</text>
</comment>
<dbReference type="Proteomes" id="UP000636479">
    <property type="component" value="Unassembled WGS sequence"/>
</dbReference>
<dbReference type="RefSeq" id="XP_037215383.1">
    <property type="nucleotide sequence ID" value="XM_037368457.1"/>
</dbReference>
<feature type="region of interest" description="Disordered" evidence="1">
    <location>
        <begin position="199"/>
        <end position="221"/>
    </location>
</feature>
<reference evidence="2" key="1">
    <citation type="submission" date="2020-05" db="EMBL/GenBank/DDBJ databases">
        <title>Mycena genomes resolve the evolution of fungal bioluminescence.</title>
        <authorList>
            <person name="Tsai I.J."/>
        </authorList>
    </citation>
    <scope>NUCLEOTIDE SEQUENCE</scope>
    <source>
        <strain evidence="2">171206Taipei</strain>
    </source>
</reference>
<gene>
    <name evidence="2" type="ORF">MIND_01194700</name>
</gene>
<name>A0A8H6S4E6_9AGAR</name>
<evidence type="ECO:0000313" key="2">
    <source>
        <dbReference type="EMBL" id="KAF7292955.1"/>
    </source>
</evidence>
<dbReference type="EMBL" id="JACAZF010000011">
    <property type="protein sequence ID" value="KAF7292955.1"/>
    <property type="molecule type" value="Genomic_DNA"/>
</dbReference>
<dbReference type="GeneID" id="59350973"/>
<protein>
    <submittedName>
        <fullName evidence="2">Uncharacterized protein</fullName>
    </submittedName>
</protein>
<evidence type="ECO:0000313" key="3">
    <source>
        <dbReference type="Proteomes" id="UP000636479"/>
    </source>
</evidence>
<keyword evidence="3" id="KW-1185">Reference proteome</keyword>
<accession>A0A8H6S4E6</accession>